<sequence>MEGVSRSPPFASITDSDHGAYLLLVNVSLLIVLAFFIAAKISSSIYLKRRRTTTSSPIYVGTGVAIVQTIVLHYAVKYGLGRKQGSLTSDSFEKYSKYNYAAQLLQIIPVALSKLSTTLLVHILTPRSSLQKACLATIGAIGVWTVFALCAIAFQCPLPDSWLYRPDRCTAKGALMYLISVMNILTDVAVLTLPFFMMHKVQMTQGKRVKILCAFCARALLVALHSGSGSIPPEACLTRAGTMVVPSTFAQANMYTNLIVACLPTLYHIFAGLHSGLITTRLPDNVELSTRRKGSSYGKQTPLSAEKRRSIYTGFAFGNGDSVVTANVRTDSREGRLSRIPSDDSEGTSASTKQLTMESRRGGVLKTVDIHVHVEHESD</sequence>
<comment type="caution">
    <text evidence="4">The sequence shown here is derived from an EMBL/GenBank/DDBJ whole genome shotgun (WGS) entry which is preliminary data.</text>
</comment>
<keyword evidence="2" id="KW-0472">Membrane</keyword>
<feature type="transmembrane region" description="Helical" evidence="2">
    <location>
        <begin position="100"/>
        <end position="121"/>
    </location>
</feature>
<reference evidence="4 5" key="1">
    <citation type="submission" date="2020-01" db="EMBL/GenBank/DDBJ databases">
        <title>Draft genome sequence of Aspergillus udagawae IFM 53868.</title>
        <authorList>
            <person name="Takahashi H."/>
            <person name="Yaguchi T."/>
        </authorList>
    </citation>
    <scope>NUCLEOTIDE SEQUENCE [LARGE SCALE GENOMIC DNA]</scope>
    <source>
        <strain evidence="4 5">IFM 53868</strain>
    </source>
</reference>
<name>A0ABQ1BCN6_9EURO</name>
<keyword evidence="5" id="KW-1185">Reference proteome</keyword>
<feature type="region of interest" description="Disordered" evidence="1">
    <location>
        <begin position="327"/>
        <end position="358"/>
    </location>
</feature>
<proteinExistence type="predicted"/>
<dbReference type="EMBL" id="BLKG01000189">
    <property type="protein sequence ID" value="GFF98561.1"/>
    <property type="molecule type" value="Genomic_DNA"/>
</dbReference>
<accession>A0ABQ1BCN6</accession>
<keyword evidence="2" id="KW-1133">Transmembrane helix</keyword>
<feature type="transmembrane region" description="Helical" evidence="2">
    <location>
        <begin position="174"/>
        <end position="197"/>
    </location>
</feature>
<dbReference type="Pfam" id="PF20684">
    <property type="entry name" value="Fung_rhodopsin"/>
    <property type="match status" value="1"/>
</dbReference>
<gene>
    <name evidence="4" type="ORF">IFM53868_09856</name>
</gene>
<evidence type="ECO:0000313" key="5">
    <source>
        <dbReference type="Proteomes" id="UP000465266"/>
    </source>
</evidence>
<feature type="compositionally biased region" description="Polar residues" evidence="1">
    <location>
        <begin position="347"/>
        <end position="357"/>
    </location>
</feature>
<dbReference type="PANTHER" id="PTHR38794">
    <property type="entry name" value="INTEGRAL MEMBRANE PROTEIN"/>
    <property type="match status" value="1"/>
</dbReference>
<protein>
    <recommendedName>
        <fullName evidence="3">Rhodopsin domain-containing protein</fullName>
    </recommendedName>
</protein>
<evidence type="ECO:0000256" key="2">
    <source>
        <dbReference type="SAM" id="Phobius"/>
    </source>
</evidence>
<feature type="transmembrane region" description="Helical" evidence="2">
    <location>
        <begin position="58"/>
        <end position="80"/>
    </location>
</feature>
<dbReference type="PANTHER" id="PTHR38794:SF3">
    <property type="entry name" value="INTEGRAL MEMBRANE PROTEIN"/>
    <property type="match status" value="1"/>
</dbReference>
<evidence type="ECO:0000313" key="4">
    <source>
        <dbReference type="EMBL" id="GFF98561.1"/>
    </source>
</evidence>
<feature type="transmembrane region" description="Helical" evidence="2">
    <location>
        <begin position="133"/>
        <end position="154"/>
    </location>
</feature>
<feature type="transmembrane region" description="Helical" evidence="2">
    <location>
        <begin position="20"/>
        <end position="38"/>
    </location>
</feature>
<feature type="domain" description="Rhodopsin" evidence="3">
    <location>
        <begin position="58"/>
        <end position="270"/>
    </location>
</feature>
<dbReference type="InterPro" id="IPR049326">
    <property type="entry name" value="Rhodopsin_dom_fungi"/>
</dbReference>
<organism evidence="4 5">
    <name type="scientific">Aspergillus udagawae</name>
    <dbReference type="NCBI Taxonomy" id="91492"/>
    <lineage>
        <taxon>Eukaryota</taxon>
        <taxon>Fungi</taxon>
        <taxon>Dikarya</taxon>
        <taxon>Ascomycota</taxon>
        <taxon>Pezizomycotina</taxon>
        <taxon>Eurotiomycetes</taxon>
        <taxon>Eurotiomycetidae</taxon>
        <taxon>Eurotiales</taxon>
        <taxon>Aspergillaceae</taxon>
        <taxon>Aspergillus</taxon>
        <taxon>Aspergillus subgen. Fumigati</taxon>
    </lineage>
</organism>
<evidence type="ECO:0000259" key="3">
    <source>
        <dbReference type="Pfam" id="PF20684"/>
    </source>
</evidence>
<keyword evidence="2" id="KW-0812">Transmembrane</keyword>
<evidence type="ECO:0000256" key="1">
    <source>
        <dbReference type="SAM" id="MobiDB-lite"/>
    </source>
</evidence>
<dbReference type="Proteomes" id="UP000465266">
    <property type="component" value="Unassembled WGS sequence"/>
</dbReference>